<evidence type="ECO:0000313" key="8">
    <source>
        <dbReference type="EMBL" id="KPC53424.1"/>
    </source>
</evidence>
<dbReference type="GO" id="GO:0005886">
    <property type="term" value="C:plasma membrane"/>
    <property type="evidence" value="ECO:0007669"/>
    <property type="project" value="UniProtKB-SubCell"/>
</dbReference>
<feature type="transmembrane region" description="Helical" evidence="7">
    <location>
        <begin position="109"/>
        <end position="129"/>
    </location>
</feature>
<dbReference type="RefSeq" id="WP_053937656.1">
    <property type="nucleotide sequence ID" value="NZ_LAQT01000007.1"/>
</dbReference>
<comment type="caution">
    <text evidence="8">The sequence shown here is derived from an EMBL/GenBank/DDBJ whole genome shotgun (WGS) entry which is preliminary data.</text>
</comment>
<keyword evidence="5 7" id="KW-0472">Membrane</keyword>
<feature type="transmembrane region" description="Helical" evidence="7">
    <location>
        <begin position="166"/>
        <end position="186"/>
    </location>
</feature>
<feature type="transmembrane region" description="Helical" evidence="7">
    <location>
        <begin position="79"/>
        <end position="97"/>
    </location>
</feature>
<dbReference type="Pfam" id="PF01943">
    <property type="entry name" value="Polysacc_synt"/>
    <property type="match status" value="1"/>
</dbReference>
<comment type="subcellular location">
    <subcellularLocation>
        <location evidence="1">Cell membrane</location>
        <topology evidence="1">Multi-pass membrane protein</topology>
    </subcellularLocation>
</comment>
<keyword evidence="2" id="KW-1003">Cell membrane</keyword>
<feature type="region of interest" description="Disordered" evidence="6">
    <location>
        <begin position="427"/>
        <end position="457"/>
    </location>
</feature>
<feature type="transmembrane region" description="Helical" evidence="7">
    <location>
        <begin position="361"/>
        <end position="379"/>
    </location>
</feature>
<dbReference type="AlphaFoldDB" id="A0A0N0GPF3"/>
<evidence type="ECO:0000256" key="5">
    <source>
        <dbReference type="ARBA" id="ARBA00023136"/>
    </source>
</evidence>
<accession>A0A0N0GPF3</accession>
<sequence>MSRKLLAAASVVSRLVVGSGAFIIIGHYIPPEAFGRISVFFAAASMMCLVADYGLQNPALRAMSINADKAAYEINEYTLFRILMGLVVSAVTLPFLWGTGFIHPADTLIFVYLFLSVFVSAHADFIQIYFRATNRYSVEAYISIASGIMHMVFIALAAALTRDVQFISLAYLVSRSLYLLISYVVVRRYIAFGRWTRDEIAAHFRAFMRNSYKRKSYAADTVITASFSQVDVLMVNYFFGAHGVGVYQLGAKVVQFSLAIVQVFTITYVPQMSRALHAGKEGALHAAQLLRRATIELVIAGVVFSALMVYALPPAIVMFFGEKYHEVNTLWFALGIGVIGRCAAASFGIALIALDKPSVRAAGQTFIIVFYILTGLYIYPTFGFSHIASVISLALWAATAFYLISTYRVAPQLVRDAFLPRRIARPQGSGLDEIGKADDDNQTGAPPMTVATESKKA</sequence>
<evidence type="ECO:0000256" key="1">
    <source>
        <dbReference type="ARBA" id="ARBA00004651"/>
    </source>
</evidence>
<dbReference type="Proteomes" id="UP000037939">
    <property type="component" value="Unassembled WGS sequence"/>
</dbReference>
<dbReference type="STRING" id="857265.WG78_10065"/>
<dbReference type="EMBL" id="LAQT01000007">
    <property type="protein sequence ID" value="KPC53424.1"/>
    <property type="molecule type" value="Genomic_DNA"/>
</dbReference>
<evidence type="ECO:0000256" key="2">
    <source>
        <dbReference type="ARBA" id="ARBA00022475"/>
    </source>
</evidence>
<feature type="transmembrane region" description="Helical" evidence="7">
    <location>
        <begin position="385"/>
        <end position="405"/>
    </location>
</feature>
<feature type="transmembrane region" description="Helical" evidence="7">
    <location>
        <begin position="37"/>
        <end position="55"/>
    </location>
</feature>
<dbReference type="OrthoDB" id="7586201at2"/>
<reference evidence="8 9" key="1">
    <citation type="submission" date="2015-07" db="EMBL/GenBank/DDBJ databases">
        <title>Draft genome sequence of the Amantichitinum ursilacus IGB-41, a new chitin-degrading bacterium.</title>
        <authorList>
            <person name="Kirstahler P."/>
            <person name="Guenther M."/>
            <person name="Grumaz C."/>
            <person name="Rupp S."/>
            <person name="Zibek S."/>
            <person name="Sohn K."/>
        </authorList>
    </citation>
    <scope>NUCLEOTIDE SEQUENCE [LARGE SCALE GENOMIC DNA]</scope>
    <source>
        <strain evidence="8 9">IGB-41</strain>
    </source>
</reference>
<dbReference type="InterPro" id="IPR050833">
    <property type="entry name" value="Poly_Biosynth_Transport"/>
</dbReference>
<feature type="transmembrane region" description="Helical" evidence="7">
    <location>
        <begin position="141"/>
        <end position="160"/>
    </location>
</feature>
<keyword evidence="4 7" id="KW-1133">Transmembrane helix</keyword>
<evidence type="ECO:0000256" key="7">
    <source>
        <dbReference type="SAM" id="Phobius"/>
    </source>
</evidence>
<gene>
    <name evidence="8" type="ORF">WG78_10065</name>
</gene>
<name>A0A0N0GPF3_9NEIS</name>
<dbReference type="PANTHER" id="PTHR30250:SF11">
    <property type="entry name" value="O-ANTIGEN TRANSPORTER-RELATED"/>
    <property type="match status" value="1"/>
</dbReference>
<feature type="transmembrane region" description="Helical" evidence="7">
    <location>
        <begin position="330"/>
        <end position="354"/>
    </location>
</feature>
<keyword evidence="9" id="KW-1185">Reference proteome</keyword>
<evidence type="ECO:0000256" key="3">
    <source>
        <dbReference type="ARBA" id="ARBA00022692"/>
    </source>
</evidence>
<evidence type="ECO:0000256" key="4">
    <source>
        <dbReference type="ARBA" id="ARBA00022989"/>
    </source>
</evidence>
<organism evidence="8 9">
    <name type="scientific">Amantichitinum ursilacus</name>
    <dbReference type="NCBI Taxonomy" id="857265"/>
    <lineage>
        <taxon>Bacteria</taxon>
        <taxon>Pseudomonadati</taxon>
        <taxon>Pseudomonadota</taxon>
        <taxon>Betaproteobacteria</taxon>
        <taxon>Neisseriales</taxon>
        <taxon>Chitinibacteraceae</taxon>
        <taxon>Amantichitinum</taxon>
    </lineage>
</organism>
<dbReference type="PANTHER" id="PTHR30250">
    <property type="entry name" value="PST FAMILY PREDICTED COLANIC ACID TRANSPORTER"/>
    <property type="match status" value="1"/>
</dbReference>
<evidence type="ECO:0000313" key="9">
    <source>
        <dbReference type="Proteomes" id="UP000037939"/>
    </source>
</evidence>
<protein>
    <submittedName>
        <fullName evidence="8">Polysaccharide biosynthesis protein</fullName>
    </submittedName>
</protein>
<proteinExistence type="predicted"/>
<feature type="transmembrane region" description="Helical" evidence="7">
    <location>
        <begin position="289"/>
        <end position="310"/>
    </location>
</feature>
<keyword evidence="3 7" id="KW-0812">Transmembrane</keyword>
<dbReference type="InterPro" id="IPR002797">
    <property type="entry name" value="Polysacc_synth"/>
</dbReference>
<evidence type="ECO:0000256" key="6">
    <source>
        <dbReference type="SAM" id="MobiDB-lite"/>
    </source>
</evidence>